<protein>
    <recommendedName>
        <fullName evidence="3">Transposase</fullName>
    </recommendedName>
</protein>
<dbReference type="EMBL" id="JXKG01000032">
    <property type="protein sequence ID" value="OJG13844.1"/>
    <property type="molecule type" value="Genomic_DNA"/>
</dbReference>
<sequence length="41" mass="4814">MLKNEVVCSLTADNGKEFSNYEELEEKLQVHVYFAVPYCSW</sequence>
<evidence type="ECO:0000313" key="1">
    <source>
        <dbReference type="EMBL" id="OJG13844.1"/>
    </source>
</evidence>
<organism evidence="1 2">
    <name type="scientific">Enterococcus canintestini</name>
    <dbReference type="NCBI Taxonomy" id="317010"/>
    <lineage>
        <taxon>Bacteria</taxon>
        <taxon>Bacillati</taxon>
        <taxon>Bacillota</taxon>
        <taxon>Bacilli</taxon>
        <taxon>Lactobacillales</taxon>
        <taxon>Enterococcaceae</taxon>
        <taxon>Enterococcus</taxon>
    </lineage>
</organism>
<accession>A0A1L8R265</accession>
<dbReference type="RefSeq" id="WP_412278059.1">
    <property type="nucleotide sequence ID" value="NZ_JBKVYD010000032.1"/>
</dbReference>
<dbReference type="AlphaFoldDB" id="A0A1L8R265"/>
<dbReference type="Proteomes" id="UP000182835">
    <property type="component" value="Unassembled WGS sequence"/>
</dbReference>
<gene>
    <name evidence="1" type="ORF">RU96_GL001730</name>
</gene>
<evidence type="ECO:0008006" key="3">
    <source>
        <dbReference type="Google" id="ProtNLM"/>
    </source>
</evidence>
<name>A0A1L8R265_9ENTE</name>
<reference evidence="1 2" key="1">
    <citation type="submission" date="2014-12" db="EMBL/GenBank/DDBJ databases">
        <title>Draft genome sequences of 29 type strains of Enterococci.</title>
        <authorList>
            <person name="Zhong Z."/>
            <person name="Sun Z."/>
            <person name="Liu W."/>
            <person name="Zhang W."/>
            <person name="Zhang H."/>
        </authorList>
    </citation>
    <scope>NUCLEOTIDE SEQUENCE [LARGE SCALE GENOMIC DNA]</scope>
    <source>
        <strain evidence="1 2">DSM 21207</strain>
    </source>
</reference>
<evidence type="ECO:0000313" key="2">
    <source>
        <dbReference type="Proteomes" id="UP000182835"/>
    </source>
</evidence>
<proteinExistence type="predicted"/>
<comment type="caution">
    <text evidence="1">The sequence shown here is derived from an EMBL/GenBank/DDBJ whole genome shotgun (WGS) entry which is preliminary data.</text>
</comment>